<accession>A0AAE0YNS3</accession>
<evidence type="ECO:0000256" key="4">
    <source>
        <dbReference type="ARBA" id="ARBA00023136"/>
    </source>
</evidence>
<dbReference type="SUPFAM" id="SSF53822">
    <property type="entry name" value="Periplasmic binding protein-like I"/>
    <property type="match status" value="1"/>
</dbReference>
<dbReference type="AlphaFoldDB" id="A0AAE0YNS3"/>
<evidence type="ECO:0000256" key="3">
    <source>
        <dbReference type="ARBA" id="ARBA00022989"/>
    </source>
</evidence>
<evidence type="ECO:0000313" key="6">
    <source>
        <dbReference type="EMBL" id="KAK3752800.1"/>
    </source>
</evidence>
<dbReference type="InterPro" id="IPR052612">
    <property type="entry name" value="ANP_Clearance_Receptor"/>
</dbReference>
<dbReference type="InterPro" id="IPR028082">
    <property type="entry name" value="Peripla_BP_I"/>
</dbReference>
<comment type="subcellular location">
    <subcellularLocation>
        <location evidence="1">Membrane</location>
    </subcellularLocation>
</comment>
<evidence type="ECO:0000256" key="2">
    <source>
        <dbReference type="ARBA" id="ARBA00022692"/>
    </source>
</evidence>
<evidence type="ECO:0000256" key="1">
    <source>
        <dbReference type="ARBA" id="ARBA00004370"/>
    </source>
</evidence>
<proteinExistence type="predicted"/>
<dbReference type="PANTHER" id="PTHR44755:SF8">
    <property type="entry name" value="RECEPTOR LIGAND BINDING REGION DOMAIN-CONTAINING PROTEIN"/>
    <property type="match status" value="1"/>
</dbReference>
<dbReference type="GO" id="GO:0017046">
    <property type="term" value="F:peptide hormone binding"/>
    <property type="evidence" value="ECO:0007669"/>
    <property type="project" value="TreeGrafter"/>
</dbReference>
<dbReference type="Proteomes" id="UP001283361">
    <property type="component" value="Unassembled WGS sequence"/>
</dbReference>
<dbReference type="GO" id="GO:0007165">
    <property type="term" value="P:signal transduction"/>
    <property type="evidence" value="ECO:0007669"/>
    <property type="project" value="TreeGrafter"/>
</dbReference>
<dbReference type="Pfam" id="PF01094">
    <property type="entry name" value="ANF_receptor"/>
    <property type="match status" value="1"/>
</dbReference>
<reference evidence="6" key="1">
    <citation type="journal article" date="2023" name="G3 (Bethesda)">
        <title>A reference genome for the long-term kleptoplast-retaining sea slug Elysia crispata morphotype clarki.</title>
        <authorList>
            <person name="Eastman K.E."/>
            <person name="Pendleton A.L."/>
            <person name="Shaikh M.A."/>
            <person name="Suttiyut T."/>
            <person name="Ogas R."/>
            <person name="Tomko P."/>
            <person name="Gavelis G."/>
            <person name="Widhalm J.R."/>
            <person name="Wisecaver J.H."/>
        </authorList>
    </citation>
    <scope>NUCLEOTIDE SEQUENCE</scope>
    <source>
        <strain evidence="6">ECLA1</strain>
    </source>
</reference>
<dbReference type="EMBL" id="JAWDGP010005741">
    <property type="protein sequence ID" value="KAK3752800.1"/>
    <property type="molecule type" value="Genomic_DNA"/>
</dbReference>
<organism evidence="6 7">
    <name type="scientific">Elysia crispata</name>
    <name type="common">lettuce slug</name>
    <dbReference type="NCBI Taxonomy" id="231223"/>
    <lineage>
        <taxon>Eukaryota</taxon>
        <taxon>Metazoa</taxon>
        <taxon>Spiralia</taxon>
        <taxon>Lophotrochozoa</taxon>
        <taxon>Mollusca</taxon>
        <taxon>Gastropoda</taxon>
        <taxon>Heterobranchia</taxon>
        <taxon>Euthyneura</taxon>
        <taxon>Panpulmonata</taxon>
        <taxon>Sacoglossa</taxon>
        <taxon>Placobranchoidea</taxon>
        <taxon>Plakobranchidae</taxon>
        <taxon>Elysia</taxon>
    </lineage>
</organism>
<keyword evidence="3" id="KW-1133">Transmembrane helix</keyword>
<dbReference type="GO" id="GO:0038023">
    <property type="term" value="F:signaling receptor activity"/>
    <property type="evidence" value="ECO:0007669"/>
    <property type="project" value="TreeGrafter"/>
</dbReference>
<feature type="domain" description="Receptor ligand binding region" evidence="5">
    <location>
        <begin position="110"/>
        <end position="235"/>
    </location>
</feature>
<name>A0AAE0YNS3_9GAST</name>
<evidence type="ECO:0000313" key="7">
    <source>
        <dbReference type="Proteomes" id="UP001283361"/>
    </source>
</evidence>
<dbReference type="PANTHER" id="PTHR44755">
    <property type="entry name" value="NATRIURETIC PEPTIDE RECEPTOR 3-RELATED"/>
    <property type="match status" value="1"/>
</dbReference>
<keyword evidence="2" id="KW-0812">Transmembrane</keyword>
<keyword evidence="7" id="KW-1185">Reference proteome</keyword>
<dbReference type="Gene3D" id="3.40.50.2300">
    <property type="match status" value="1"/>
</dbReference>
<evidence type="ECO:0000259" key="5">
    <source>
        <dbReference type="Pfam" id="PF01094"/>
    </source>
</evidence>
<comment type="caution">
    <text evidence="6">The sequence shown here is derived from an EMBL/GenBank/DDBJ whole genome shotgun (WGS) entry which is preliminary data.</text>
</comment>
<dbReference type="InterPro" id="IPR001828">
    <property type="entry name" value="ANF_lig-bd_rcpt"/>
</dbReference>
<dbReference type="GO" id="GO:0016020">
    <property type="term" value="C:membrane"/>
    <property type="evidence" value="ECO:0007669"/>
    <property type="project" value="UniProtKB-SubCell"/>
</dbReference>
<sequence length="306" mass="34880">MRWRAGKSLFAPGCLGRLVSMAATSGHLARTSAHARITSLAALLTISLLPTITAQSSSLAFFTQPSSSSSSSKLTCEFDDVRRRRNNIIRIGVILPMYDTDFKFGLMYTRPAFEIAREEIEADENLLRNYSLEFDYRDSNCSDVYGPLEGIDMYANKEVDLFIGPFCDYAVAPLARFASYWEIPIMTAGGLVESLNDKTMYRLLTRLMGPYSQLAECVVEILRHFKWYNVGMILHQWKNTNKGHSDQWFTLESTFLLIKRVWNPGISMEHAKTFDIYNYTRLELGYHLLDLSRLCRGERSSAHSIS</sequence>
<protein>
    <recommendedName>
        <fullName evidence="5">Receptor ligand binding region domain-containing protein</fullName>
    </recommendedName>
</protein>
<gene>
    <name evidence="6" type="ORF">RRG08_047572</name>
</gene>
<keyword evidence="4" id="KW-0472">Membrane</keyword>